<keyword evidence="13" id="KW-0520">NAD</keyword>
<evidence type="ECO:0000313" key="23">
    <source>
        <dbReference type="Proteomes" id="UP001457282"/>
    </source>
</evidence>
<dbReference type="GO" id="GO:0005886">
    <property type="term" value="C:plasma membrane"/>
    <property type="evidence" value="ECO:0007669"/>
    <property type="project" value="TreeGrafter"/>
</dbReference>
<evidence type="ECO:0000256" key="3">
    <source>
        <dbReference type="ARBA" id="ARBA00006278"/>
    </source>
</evidence>
<feature type="domain" description="Ferric oxidoreductase" evidence="19">
    <location>
        <begin position="14"/>
        <end position="90"/>
    </location>
</feature>
<comment type="similarity">
    <text evidence="3">Belongs to the ferric reductase (FRE) family.</text>
</comment>
<keyword evidence="7 18" id="KW-0812">Transmembrane</keyword>
<gene>
    <name evidence="22" type="ORF">M0R45_025742</name>
</gene>
<evidence type="ECO:0000256" key="1">
    <source>
        <dbReference type="ARBA" id="ARBA00001974"/>
    </source>
</evidence>
<feature type="transmembrane region" description="Helical" evidence="18">
    <location>
        <begin position="40"/>
        <end position="63"/>
    </location>
</feature>
<keyword evidence="10 18" id="KW-1133">Transmembrane helix</keyword>
<sequence>MLHGNFGTSFWFDWLVLLVIFVPAVVWTVEGVLLDELLEWATTGFANLPGVIGLIAGLLMWITALPPVRRLNFEVFLYTHQLYVIFIVFLALHVAKCLPCGTVELVLLAKPENLRTNALSFVFLQVRELSWLQWHPFSVSSSPLDGPYGHEIPYHMMYENLILVAGGIGISPFLAVLSDILHSVRQGKPCLPRNILIVWAVKRSDELPLLSAIVMESTCPSFSNKLNLQTHIYVTREYEPPLEEGKVQSSINSSLCPMSKGCGMSSLVGTGHNTWSGLYVMSSTAGFVILIRISAKEQCEDEAEHTETVAHRDSDEESLTNFTTIRYGARPDFNEIFGTVSKNLGHVNVGVIVCGPPTLQSSVAKEIRSRNVTRQCSDPIFHFNSHSFTL</sequence>
<dbReference type="InterPro" id="IPR013112">
    <property type="entry name" value="FAD-bd_8"/>
</dbReference>
<evidence type="ECO:0000256" key="16">
    <source>
        <dbReference type="ARBA" id="ARBA00050970"/>
    </source>
</evidence>
<dbReference type="GO" id="GO:0046872">
    <property type="term" value="F:metal ion binding"/>
    <property type="evidence" value="ECO:0007669"/>
    <property type="project" value="UniProtKB-KW"/>
</dbReference>
<evidence type="ECO:0000256" key="6">
    <source>
        <dbReference type="ARBA" id="ARBA00022630"/>
    </source>
</evidence>
<protein>
    <recommendedName>
        <fullName evidence="17">ferric-chelate reductase (NADH)</fullName>
        <ecNumber evidence="17">1.16.1.7</ecNumber>
    </recommendedName>
</protein>
<evidence type="ECO:0000256" key="8">
    <source>
        <dbReference type="ARBA" id="ARBA00022723"/>
    </source>
</evidence>
<keyword evidence="4" id="KW-0813">Transport</keyword>
<dbReference type="PRINTS" id="PR00466">
    <property type="entry name" value="GP91PHOX"/>
</dbReference>
<evidence type="ECO:0000259" key="21">
    <source>
        <dbReference type="Pfam" id="PF08030"/>
    </source>
</evidence>
<reference evidence="22 23" key="1">
    <citation type="journal article" date="2023" name="G3 (Bethesda)">
        <title>A chromosome-length genome assembly and annotation of blackberry (Rubus argutus, cv. 'Hillquist').</title>
        <authorList>
            <person name="Bruna T."/>
            <person name="Aryal R."/>
            <person name="Dudchenko O."/>
            <person name="Sargent D.J."/>
            <person name="Mead D."/>
            <person name="Buti M."/>
            <person name="Cavallini A."/>
            <person name="Hytonen T."/>
            <person name="Andres J."/>
            <person name="Pham M."/>
            <person name="Weisz D."/>
            <person name="Mascagni F."/>
            <person name="Usai G."/>
            <person name="Natali L."/>
            <person name="Bassil N."/>
            <person name="Fernandez G.E."/>
            <person name="Lomsadze A."/>
            <person name="Armour M."/>
            <person name="Olukolu B."/>
            <person name="Poorten T."/>
            <person name="Britton C."/>
            <person name="Davik J."/>
            <person name="Ashrafi H."/>
            <person name="Aiden E.L."/>
            <person name="Borodovsky M."/>
            <person name="Worthington M."/>
        </authorList>
    </citation>
    <scope>NUCLEOTIDE SEQUENCE [LARGE SCALE GENOMIC DNA]</scope>
    <source>
        <strain evidence="22">PI 553951</strain>
    </source>
</reference>
<dbReference type="CDD" id="cd06186">
    <property type="entry name" value="NOX_Duox_like_FAD_NADP"/>
    <property type="match status" value="1"/>
</dbReference>
<evidence type="ECO:0000256" key="11">
    <source>
        <dbReference type="ARBA" id="ARBA00023002"/>
    </source>
</evidence>
<dbReference type="EC" id="1.16.1.7" evidence="17"/>
<accession>A0AAW1WW98</accession>
<dbReference type="GO" id="GO:0140618">
    <property type="term" value="F:ferric-chelate reductase (NADH) activity"/>
    <property type="evidence" value="ECO:0007669"/>
    <property type="project" value="UniProtKB-EC"/>
</dbReference>
<keyword evidence="8" id="KW-0479">Metal-binding</keyword>
<evidence type="ECO:0000256" key="17">
    <source>
        <dbReference type="ARBA" id="ARBA00066905"/>
    </source>
</evidence>
<dbReference type="EMBL" id="JBEDUW010000005">
    <property type="protein sequence ID" value="KAK9928617.1"/>
    <property type="molecule type" value="Genomic_DNA"/>
</dbReference>
<feature type="domain" description="Ferric reductase NAD binding" evidence="21">
    <location>
        <begin position="158"/>
        <end position="365"/>
    </location>
</feature>
<evidence type="ECO:0000256" key="13">
    <source>
        <dbReference type="ARBA" id="ARBA00023027"/>
    </source>
</evidence>
<evidence type="ECO:0000256" key="15">
    <source>
        <dbReference type="ARBA" id="ARBA00023136"/>
    </source>
</evidence>
<keyword evidence="6" id="KW-0285">Flavoprotein</keyword>
<comment type="cofactor">
    <cofactor evidence="1">
        <name>FAD</name>
        <dbReference type="ChEBI" id="CHEBI:57692"/>
    </cofactor>
</comment>
<dbReference type="InterPro" id="IPR000778">
    <property type="entry name" value="Cyt_b245_heavy_chain"/>
</dbReference>
<organism evidence="22 23">
    <name type="scientific">Rubus argutus</name>
    <name type="common">Southern blackberry</name>
    <dbReference type="NCBI Taxonomy" id="59490"/>
    <lineage>
        <taxon>Eukaryota</taxon>
        <taxon>Viridiplantae</taxon>
        <taxon>Streptophyta</taxon>
        <taxon>Embryophyta</taxon>
        <taxon>Tracheophyta</taxon>
        <taxon>Spermatophyta</taxon>
        <taxon>Magnoliopsida</taxon>
        <taxon>eudicotyledons</taxon>
        <taxon>Gunneridae</taxon>
        <taxon>Pentapetalae</taxon>
        <taxon>rosids</taxon>
        <taxon>fabids</taxon>
        <taxon>Rosales</taxon>
        <taxon>Rosaceae</taxon>
        <taxon>Rosoideae</taxon>
        <taxon>Rosoideae incertae sedis</taxon>
        <taxon>Rubus</taxon>
    </lineage>
</organism>
<dbReference type="Pfam" id="PF08022">
    <property type="entry name" value="FAD_binding_8"/>
    <property type="match status" value="1"/>
</dbReference>
<dbReference type="Pfam" id="PF08030">
    <property type="entry name" value="NAD_binding_6"/>
    <property type="match status" value="1"/>
</dbReference>
<evidence type="ECO:0000313" key="22">
    <source>
        <dbReference type="EMBL" id="KAK9928617.1"/>
    </source>
</evidence>
<evidence type="ECO:0000256" key="7">
    <source>
        <dbReference type="ARBA" id="ARBA00022692"/>
    </source>
</evidence>
<keyword evidence="23" id="KW-1185">Reference proteome</keyword>
<keyword evidence="9" id="KW-0274">FAD</keyword>
<dbReference type="GO" id="GO:0006811">
    <property type="term" value="P:monoatomic ion transport"/>
    <property type="evidence" value="ECO:0007669"/>
    <property type="project" value="UniProtKB-KW"/>
</dbReference>
<feature type="transmembrane region" description="Helical" evidence="18">
    <location>
        <begin position="75"/>
        <end position="95"/>
    </location>
</feature>
<comment type="subcellular location">
    <subcellularLocation>
        <location evidence="2">Membrane</location>
        <topology evidence="2">Multi-pass membrane protein</topology>
    </subcellularLocation>
</comment>
<comment type="caution">
    <text evidence="22">The sequence shown here is derived from an EMBL/GenBank/DDBJ whole genome shotgun (WGS) entry which is preliminary data.</text>
</comment>
<keyword evidence="11" id="KW-0560">Oxidoreductase</keyword>
<dbReference type="SFLD" id="SFLDS00052">
    <property type="entry name" value="Ferric_Reductase_Domain"/>
    <property type="match status" value="1"/>
</dbReference>
<keyword evidence="15 18" id="KW-0472">Membrane</keyword>
<dbReference type="InterPro" id="IPR050369">
    <property type="entry name" value="RBOH/FRE"/>
</dbReference>
<dbReference type="PANTHER" id="PTHR11972">
    <property type="entry name" value="NADPH OXIDASE"/>
    <property type="match status" value="1"/>
</dbReference>
<evidence type="ECO:0000256" key="10">
    <source>
        <dbReference type="ARBA" id="ARBA00022989"/>
    </source>
</evidence>
<evidence type="ECO:0000256" key="4">
    <source>
        <dbReference type="ARBA" id="ARBA00022448"/>
    </source>
</evidence>
<comment type="catalytic activity">
    <reaction evidence="16">
        <text>2 a Fe(II)-siderophore + NAD(+) + H(+) = 2 a Fe(III)-siderophore + NADH</text>
        <dbReference type="Rhea" id="RHEA:15061"/>
        <dbReference type="Rhea" id="RHEA-COMP:11342"/>
        <dbReference type="Rhea" id="RHEA-COMP:11344"/>
        <dbReference type="ChEBI" id="CHEBI:15378"/>
        <dbReference type="ChEBI" id="CHEBI:29033"/>
        <dbReference type="ChEBI" id="CHEBI:29034"/>
        <dbReference type="ChEBI" id="CHEBI:57540"/>
        <dbReference type="ChEBI" id="CHEBI:57945"/>
        <dbReference type="EC" id="1.16.1.7"/>
    </reaction>
</comment>
<evidence type="ECO:0000256" key="5">
    <source>
        <dbReference type="ARBA" id="ARBA00022617"/>
    </source>
</evidence>
<evidence type="ECO:0000259" key="19">
    <source>
        <dbReference type="Pfam" id="PF01794"/>
    </source>
</evidence>
<dbReference type="InterPro" id="IPR039261">
    <property type="entry name" value="FNR_nucleotide-bd"/>
</dbReference>
<evidence type="ECO:0000256" key="2">
    <source>
        <dbReference type="ARBA" id="ARBA00004141"/>
    </source>
</evidence>
<dbReference type="FunFam" id="3.40.50.80:FF:000036">
    <property type="entry name" value="Ferric reduction oxidase 6"/>
    <property type="match status" value="1"/>
</dbReference>
<dbReference type="AlphaFoldDB" id="A0AAW1WW98"/>
<keyword evidence="5" id="KW-0349">Heme</keyword>
<name>A0AAW1WW98_RUBAR</name>
<evidence type="ECO:0000256" key="12">
    <source>
        <dbReference type="ARBA" id="ARBA00023004"/>
    </source>
</evidence>
<evidence type="ECO:0000259" key="20">
    <source>
        <dbReference type="Pfam" id="PF08022"/>
    </source>
</evidence>
<keyword evidence="14" id="KW-0406">Ion transport</keyword>
<feature type="transmembrane region" description="Helical" evidence="18">
    <location>
        <begin position="12"/>
        <end position="34"/>
    </location>
</feature>
<dbReference type="Gene3D" id="3.40.50.80">
    <property type="entry name" value="Nucleotide-binding domain of ferredoxin-NADP reductase (FNR) module"/>
    <property type="match status" value="1"/>
</dbReference>
<feature type="transmembrane region" description="Helical" evidence="18">
    <location>
        <begin position="161"/>
        <end position="181"/>
    </location>
</feature>
<evidence type="ECO:0000256" key="18">
    <source>
        <dbReference type="SAM" id="Phobius"/>
    </source>
</evidence>
<evidence type="ECO:0000256" key="14">
    <source>
        <dbReference type="ARBA" id="ARBA00023065"/>
    </source>
</evidence>
<dbReference type="Proteomes" id="UP001457282">
    <property type="component" value="Unassembled WGS sequence"/>
</dbReference>
<feature type="domain" description="FAD-binding 8" evidence="20">
    <location>
        <begin position="96"/>
        <end position="145"/>
    </location>
</feature>
<dbReference type="InterPro" id="IPR013130">
    <property type="entry name" value="Fe3_Rdtase_TM_dom"/>
</dbReference>
<dbReference type="Pfam" id="PF01794">
    <property type="entry name" value="Ferric_reduct"/>
    <property type="match status" value="1"/>
</dbReference>
<dbReference type="SUPFAM" id="SSF52343">
    <property type="entry name" value="Ferredoxin reductase-like, C-terminal NADP-linked domain"/>
    <property type="match status" value="1"/>
</dbReference>
<evidence type="ECO:0000256" key="9">
    <source>
        <dbReference type="ARBA" id="ARBA00022827"/>
    </source>
</evidence>
<proteinExistence type="inferred from homology"/>
<dbReference type="InterPro" id="IPR013121">
    <property type="entry name" value="Fe_red_NAD-bd_6"/>
</dbReference>
<keyword evidence="12" id="KW-0408">Iron</keyword>
<dbReference type="PANTHER" id="PTHR11972:SF69">
    <property type="entry name" value="FERRIC REDUCTION OXIDASE 6-RELATED"/>
    <property type="match status" value="1"/>
</dbReference>